<reference evidence="1 2" key="1">
    <citation type="journal article" date="2018" name="Arch. Virol.">
        <title>Genomic characterization and phylogenetic analysis of the novel Pseudomonas phage PPSC2.</title>
        <authorList>
            <person name="Wu X."/>
            <person name="Wu Y."/>
            <person name="Tang Y."/>
            <person name="Gan B."/>
        </authorList>
    </citation>
    <scope>NUCLEOTIDE SEQUENCE [LARGE SCALE GENOMIC DNA]</scope>
</reference>
<accession>A0A2R2YB17</accession>
<dbReference type="Proteomes" id="UP000244827">
    <property type="component" value="Segment"/>
</dbReference>
<evidence type="ECO:0000313" key="1">
    <source>
        <dbReference type="EMBL" id="ATN92779.1"/>
    </source>
</evidence>
<keyword evidence="2" id="KW-1185">Reference proteome</keyword>
<proteinExistence type="predicted"/>
<dbReference type="InterPro" id="IPR049156">
    <property type="entry name" value="Phage_chap_TAC_15-like"/>
</dbReference>
<evidence type="ECO:0000313" key="2">
    <source>
        <dbReference type="Proteomes" id="UP000244827"/>
    </source>
</evidence>
<dbReference type="EMBL" id="MF893340">
    <property type="protein sequence ID" value="ATN92779.1"/>
    <property type="molecule type" value="Genomic_DNA"/>
</dbReference>
<protein>
    <submittedName>
        <fullName evidence="1">Uncharacterized protein</fullName>
    </submittedName>
</protein>
<gene>
    <name evidence="1" type="ORF">PPSC2_16</name>
</gene>
<sequence>MAIQQKEVTINGEVFLLTQLPGMTGLKLGKQLIKTLGPSLAVMQGEGASVGAALNALFDNLDDNAEALIIALVSGATKGNMAINFNMEFAGQYDKLFLLVKEIVEFNFGSVFQMLGSGVL</sequence>
<name>A0A2R2YB17_9CAUD</name>
<dbReference type="Pfam" id="PF21822">
    <property type="entry name" value="Phage_TAC_15"/>
    <property type="match status" value="1"/>
</dbReference>
<organism evidence="1 2">
    <name type="scientific">Pseudomonas phage PPSC2</name>
    <dbReference type="NCBI Taxonomy" id="2041350"/>
    <lineage>
        <taxon>Viruses</taxon>
        <taxon>Duplodnaviria</taxon>
        <taxon>Heunggongvirae</taxon>
        <taxon>Uroviricota</taxon>
        <taxon>Caudoviricetes</taxon>
        <taxon>Vandenendeviridae</taxon>
        <taxon>Gorskivirinae</taxon>
        <taxon>Shenlongvirus</taxon>
        <taxon>Shenlongvirus PPSC2</taxon>
    </lineage>
</organism>